<sequence length="135" mass="15812">MIFIVFSSLYSIDKGYYIYKFGIDSNDSISLYNSKFIDAKLKVSQVEKHIHNPILYKLINTENDILFEGGLINPKIVYYEEMIDEPHTKSTFILDSAYFIIKVPVFDNMDKIEFFRSKGNSENIEKMSEIKLNDK</sequence>
<protein>
    <submittedName>
        <fullName evidence="1">Uncharacterized protein</fullName>
    </submittedName>
</protein>
<dbReference type="AlphaFoldDB" id="A0A382CG33"/>
<accession>A0A382CG33</accession>
<organism evidence="1">
    <name type="scientific">marine metagenome</name>
    <dbReference type="NCBI Taxonomy" id="408172"/>
    <lineage>
        <taxon>unclassified sequences</taxon>
        <taxon>metagenomes</taxon>
        <taxon>ecological metagenomes</taxon>
    </lineage>
</organism>
<name>A0A382CG33_9ZZZZ</name>
<reference evidence="1" key="1">
    <citation type="submission" date="2018-05" db="EMBL/GenBank/DDBJ databases">
        <authorList>
            <person name="Lanie J.A."/>
            <person name="Ng W.-L."/>
            <person name="Kazmierczak K.M."/>
            <person name="Andrzejewski T.M."/>
            <person name="Davidsen T.M."/>
            <person name="Wayne K.J."/>
            <person name="Tettelin H."/>
            <person name="Glass J.I."/>
            <person name="Rusch D."/>
            <person name="Podicherti R."/>
            <person name="Tsui H.-C.T."/>
            <person name="Winkler M.E."/>
        </authorList>
    </citation>
    <scope>NUCLEOTIDE SEQUENCE</scope>
</reference>
<gene>
    <name evidence="1" type="ORF">METZ01_LOCUS177167</name>
</gene>
<proteinExistence type="predicted"/>
<dbReference type="EMBL" id="UINC01034064">
    <property type="protein sequence ID" value="SVB24313.1"/>
    <property type="molecule type" value="Genomic_DNA"/>
</dbReference>
<evidence type="ECO:0000313" key="1">
    <source>
        <dbReference type="EMBL" id="SVB24313.1"/>
    </source>
</evidence>